<evidence type="ECO:0000313" key="4">
    <source>
        <dbReference type="Proteomes" id="UP000186817"/>
    </source>
</evidence>
<dbReference type="PANTHER" id="PTHR19446">
    <property type="entry name" value="REVERSE TRANSCRIPTASES"/>
    <property type="match status" value="1"/>
</dbReference>
<evidence type="ECO:0000259" key="2">
    <source>
        <dbReference type="PROSITE" id="PS50878"/>
    </source>
</evidence>
<dbReference type="EMBL" id="LSRX01000773">
    <property type="protein sequence ID" value="OLP89204.1"/>
    <property type="molecule type" value="Genomic_DNA"/>
</dbReference>
<protein>
    <submittedName>
        <fullName evidence="3">LINE-1 reverse transcriptase-like</fullName>
    </submittedName>
</protein>
<evidence type="ECO:0000256" key="1">
    <source>
        <dbReference type="SAM" id="MobiDB-lite"/>
    </source>
</evidence>
<keyword evidence="4" id="KW-1185">Reference proteome</keyword>
<reference evidence="3 4" key="1">
    <citation type="submission" date="2016-02" db="EMBL/GenBank/DDBJ databases">
        <title>Genome analysis of coral dinoflagellate symbionts highlights evolutionary adaptations to a symbiotic lifestyle.</title>
        <authorList>
            <person name="Aranda M."/>
            <person name="Li Y."/>
            <person name="Liew Y.J."/>
            <person name="Baumgarten S."/>
            <person name="Simakov O."/>
            <person name="Wilson M."/>
            <person name="Piel J."/>
            <person name="Ashoor H."/>
            <person name="Bougouffa S."/>
            <person name="Bajic V.B."/>
            <person name="Ryu T."/>
            <person name="Ravasi T."/>
            <person name="Bayer T."/>
            <person name="Micklem G."/>
            <person name="Kim H."/>
            <person name="Bhak J."/>
            <person name="Lajeunesse T.C."/>
            <person name="Voolstra C.R."/>
        </authorList>
    </citation>
    <scope>NUCLEOTIDE SEQUENCE [LARGE SCALE GENOMIC DNA]</scope>
    <source>
        <strain evidence="3 4">CCMP2467</strain>
    </source>
</reference>
<gene>
    <name evidence="3" type="ORF">AK812_SmicGene29348</name>
</gene>
<dbReference type="Proteomes" id="UP000186817">
    <property type="component" value="Unassembled WGS sequence"/>
</dbReference>
<dbReference type="Gene3D" id="3.90.70.80">
    <property type="match status" value="1"/>
</dbReference>
<name>A0A1Q9D241_SYMMI</name>
<dbReference type="GO" id="GO:0003964">
    <property type="term" value="F:RNA-directed DNA polymerase activity"/>
    <property type="evidence" value="ECO:0007669"/>
    <property type="project" value="UniProtKB-KW"/>
</dbReference>
<feature type="compositionally biased region" description="Basic and acidic residues" evidence="1">
    <location>
        <begin position="1070"/>
        <end position="1084"/>
    </location>
</feature>
<feature type="compositionally biased region" description="Basic residues" evidence="1">
    <location>
        <begin position="583"/>
        <end position="596"/>
    </location>
</feature>
<evidence type="ECO:0000313" key="3">
    <source>
        <dbReference type="EMBL" id="OLP89204.1"/>
    </source>
</evidence>
<feature type="region of interest" description="Disordered" evidence="1">
    <location>
        <begin position="573"/>
        <end position="659"/>
    </location>
</feature>
<feature type="compositionally biased region" description="Basic residues" evidence="1">
    <location>
        <begin position="628"/>
        <end position="638"/>
    </location>
</feature>
<keyword evidence="3" id="KW-0808">Transferase</keyword>
<keyword evidence="3" id="KW-0695">RNA-directed DNA polymerase</keyword>
<feature type="region of interest" description="Disordered" evidence="1">
    <location>
        <begin position="1045"/>
        <end position="1085"/>
    </location>
</feature>
<dbReference type="OrthoDB" id="417963at2759"/>
<organism evidence="3 4">
    <name type="scientific">Symbiodinium microadriaticum</name>
    <name type="common">Dinoflagellate</name>
    <name type="synonym">Zooxanthella microadriatica</name>
    <dbReference type="NCBI Taxonomy" id="2951"/>
    <lineage>
        <taxon>Eukaryota</taxon>
        <taxon>Sar</taxon>
        <taxon>Alveolata</taxon>
        <taxon>Dinophyceae</taxon>
        <taxon>Suessiales</taxon>
        <taxon>Symbiodiniaceae</taxon>
        <taxon>Symbiodinium</taxon>
    </lineage>
</organism>
<dbReference type="InterPro" id="IPR036691">
    <property type="entry name" value="Endo/exonu/phosph_ase_sf"/>
</dbReference>
<dbReference type="InterPro" id="IPR000477">
    <property type="entry name" value="RT_dom"/>
</dbReference>
<keyword evidence="3" id="KW-0548">Nucleotidyltransferase</keyword>
<feature type="region of interest" description="Disordered" evidence="1">
    <location>
        <begin position="285"/>
        <end position="305"/>
    </location>
</feature>
<dbReference type="Pfam" id="PF00078">
    <property type="entry name" value="RVT_1"/>
    <property type="match status" value="1"/>
</dbReference>
<accession>A0A1Q9D241</accession>
<feature type="compositionally biased region" description="Polar residues" evidence="1">
    <location>
        <begin position="1053"/>
        <end position="1066"/>
    </location>
</feature>
<feature type="compositionally biased region" description="Low complexity" evidence="1">
    <location>
        <begin position="606"/>
        <end position="618"/>
    </location>
</feature>
<dbReference type="Gene3D" id="3.60.10.10">
    <property type="entry name" value="Endonuclease/exonuclease/phosphatase"/>
    <property type="match status" value="1"/>
</dbReference>
<dbReference type="SUPFAM" id="SSF56672">
    <property type="entry name" value="DNA/RNA polymerases"/>
    <property type="match status" value="1"/>
</dbReference>
<dbReference type="PROSITE" id="PS50878">
    <property type="entry name" value="RT_POL"/>
    <property type="match status" value="1"/>
</dbReference>
<proteinExistence type="predicted"/>
<dbReference type="CDD" id="cd22744">
    <property type="entry name" value="OTU"/>
    <property type="match status" value="1"/>
</dbReference>
<comment type="caution">
    <text evidence="3">The sequence shown here is derived from an EMBL/GenBank/DDBJ whole genome shotgun (WGS) entry which is preliminary data.</text>
</comment>
<sequence>MAPSSHGRRALLYFDLRQDDLLGGPQPHSKTLQKHVIFGLWGEKDDGSSLQATTYMFSAAVGARGHLLECSKSEARLCALLGVEAQDAFFLEAKWHAWHSVWSFEAAWNARAAQARSSEQLAEASSSLVPWWSQRWQADRDFGMPCLQGFSGGVVTHPAFSYDDGFLRDAGNGPALGALSPGRPQNPNSCWNADAFDDDCCDFAFFEGVASEISSDTPFQDSHVDQSDFDGDYICGGRGREWPRGPEKSRLKHDVGADCRLRGAECCHGASFDDSDFDGDSTGEGCGRVWSQDPRKSRPELAAGADSKLRGAKGFQGLYFGDTDPDGDVTCEDCSQEWSQDPRKSWSEQVIGADSKLCGDNGSQGLCFGDTDPDGDITCEDCGQEWSQDPRKSESEQVFGAASDFTCCACIHGFSAAFGDSMGGLISGSSGQEWSKDPGISKRKLMRNSSGNGGGQYLDPLGVILPKVDGPPGGPHATAMPAMVGAAFDGDLRGFADAADGGQSFLPLPMIGKLFGMLLGSLEGRNGGDDPLPCASPGLDALSFLGPGLLDTIKSAIQKIVEQAVKQSLEQAGLQQQPLSAKARNRKRAKLKKAALKRGGTGGPSGSNPSAPVAAKAAGKGDDGKGKGQPKGKGKGHGHPPASNAAAPPGPKSPHNDGWQLAQRKPAADEQFMLRPQDWNSPLIMFSDFAAKFEAADAKVCFEAVVHCTAAEIAIARRSLGASSREYSTLLVAVDLSKKQLLEHALSKEAGVKQAIPGKVGAMIKFREGLAVQCTSSGKGAPQPKHIGSSHRVEAKETGVLFVKVPQAFVSKDQWSAFIKNPRHAIAAWASRRHVQLTDSWKWSEEKLGNNATQIFGIIRAPKADLPTLLGCAGVDGVFTFPPSGQKERVTIEWIDRLPKESDKDYFARAHRAQSIGLACHGVRLGWKKPITEATRFSRVWQLNGCPRHWDMVQAAGVVEASFHEVKMIRQSVRGSEKSFLFRGAAKAGADCDLLPIAAEDGDDGHLMLWACLAPARPEQVRQKRLRGGSLPFVEAQVAPFTPVTKTIDVTPGDSQEPQDMDTSSAGDAKGTETAEEKKEEGNTKRAKIALREVPAQCSVQAVPRVADHIERHAADYEPAWTADGKPGPAGSALQDWNTFVQQVAMPGKYSGEVELKALCRLFSIRAVLFPADPRWHVCAYGKAKQRKVGAIYFHDKHFDFLKPDEAKYPKEIVSVVTDSNGGFLVGGISEACSDSAPSSVHRGISLAATSVLGTSRPVQTRLRSKTCMPATAKGAGISAACTESTAADDTARTPAASIDTAGAGYALASSDRNMPVRGPGQKRKLFCVDGYARRRLCPWQRACSDDVTAACLQVAHFRAMHPGETPAGTQAVKDMIRQLPDGQHWWRCPLWEQGIPFEIGREACQRRVAAEIRAHKTAAHPKAVDCIMEAANAGRRTLVLGDWNLTQEEGEIAAMIHSSTIHPCDAVAKGLVLPPTGPVYNGARRRRIDYGVTLGDLFASSVEQCPELLTTSLSDHLAVEYGFDLAAPAALRAPPRRCTYLPERPAQDTEFSLEDEKAFYELLEAQDLDGAWAMASDVAENLLFEPASSRKVRCRSEDWQPVAPRSRPSQEAELDGSRGLRALRRLLQKLQLCNMRPWDSPLHRRTASACVHVRALLPQLPYLQCGTAEAVAAVSGLVDTLTKSEREVHLERWRQRTAVDESVVRSYVKRRADELLAWEQAPPDAAKVEDGWHPAQAVCEQAQLWADKWQRPFNPDLSMIEGVLAEVPRPAAQTLVFEVTAEALRESMQVMRSKTGGADGWMPRDLLLLPMAWYRWAAALWAAILRLGRVPSSWRKARVVLLWKPQKRTRPITLLNAVWRAGARCLQHQLRPWVESWRDHGDVGGVFDMSVQSALMQVQQAFRRRASHFLQMDVSAYFDTINHITLRRTLEHLRFPSDLLELLCSFYTQSQRIFSMSGVLSDQWTDVTTGIPQGCPLSPVLSAAIAHVWRCYCTGGPVQGQVSGIAYIDDRSLWLHEKCHLEETDCLEILGVRACFDEDWTLLRYQALLRYACTKPWDGNYIQILLVTWERFGCSGRLLPFCASYDGACSLMGLSSVAATLQGGSITVRILLLALGGLNAVTTVTKLAWRRAWTCPSPTFPLTTTSTALTLGLRGTDLAALGAGNSCWFYNAGGGYVEHHSRWQCLCGLSHPSRVHLLWACDKTAHLRTGLRDPRDRCEERLLLHGVPEQPPLDPGGFFEDLVEEIRVQLELNPAVLFLATDGSEHFDVGSYAVTVHPGGYTAALGNNDEDQTAYKQELLGFCMAAKALGAAASATGWSGRAVFVLDCQSALQVVLQEGLRFNYLLKLVEQVRLPLRDLASAGVQLQYVWVPSHGKNPSWCAPPGLCSDLLRYLNDLVDKAVADCRQRRGGQGGRVEWWQRRSAASKWELGAILASAAAGQLLRAKLQTAEGDSGVECSGGAEEAEGGCAAPGGAAAAAAAAAAAG</sequence>
<feature type="domain" description="Reverse transcriptase" evidence="2">
    <location>
        <begin position="1824"/>
        <end position="2063"/>
    </location>
</feature>
<dbReference type="InterPro" id="IPR043502">
    <property type="entry name" value="DNA/RNA_pol_sf"/>
</dbReference>